<proteinExistence type="predicted"/>
<gene>
    <name evidence="2" type="ORF">HDK90DRAFT_473241</name>
</gene>
<feature type="chain" id="PRO_5046184544" description="Secreted protein" evidence="1">
    <location>
        <begin position="25"/>
        <end position="80"/>
    </location>
</feature>
<dbReference type="EMBL" id="JBBWRZ010000001">
    <property type="protein sequence ID" value="KAK8246986.1"/>
    <property type="molecule type" value="Genomic_DNA"/>
</dbReference>
<name>A0ABR1Z3Z0_9PEZI</name>
<evidence type="ECO:0000256" key="1">
    <source>
        <dbReference type="SAM" id="SignalP"/>
    </source>
</evidence>
<reference evidence="2 3" key="1">
    <citation type="submission" date="2024-04" db="EMBL/GenBank/DDBJ databases">
        <title>Phyllosticta paracitricarpa is synonymous to the EU quarantine fungus P. citricarpa based on phylogenomic analyses.</title>
        <authorList>
            <consortium name="Lawrence Berkeley National Laboratory"/>
            <person name="Van Ingen-Buijs V.A."/>
            <person name="Van Westerhoven A.C."/>
            <person name="Haridas S."/>
            <person name="Skiadas P."/>
            <person name="Martin F."/>
            <person name="Groenewald J.Z."/>
            <person name="Crous P.W."/>
            <person name="Seidl M.F."/>
        </authorList>
    </citation>
    <scope>NUCLEOTIDE SEQUENCE [LARGE SCALE GENOMIC DNA]</scope>
    <source>
        <strain evidence="2 3">CBS 123374</strain>
    </source>
</reference>
<feature type="signal peptide" evidence="1">
    <location>
        <begin position="1"/>
        <end position="24"/>
    </location>
</feature>
<dbReference type="Proteomes" id="UP001492380">
    <property type="component" value="Unassembled WGS sequence"/>
</dbReference>
<accession>A0ABR1Z3Z0</accession>
<keyword evidence="1" id="KW-0732">Signal</keyword>
<keyword evidence="3" id="KW-1185">Reference proteome</keyword>
<sequence>MCKSSTACLLVAEIFLLRKQVVYAGSAPQRRHLQRVDQRLRRCRRSETTMLMPQDLRMMRSEMEAARGHPCAGAEDGSGV</sequence>
<evidence type="ECO:0008006" key="4">
    <source>
        <dbReference type="Google" id="ProtNLM"/>
    </source>
</evidence>
<protein>
    <recommendedName>
        <fullName evidence="4">Secreted protein</fullName>
    </recommendedName>
</protein>
<organism evidence="2 3">
    <name type="scientific">Phyllosticta capitalensis</name>
    <dbReference type="NCBI Taxonomy" id="121624"/>
    <lineage>
        <taxon>Eukaryota</taxon>
        <taxon>Fungi</taxon>
        <taxon>Dikarya</taxon>
        <taxon>Ascomycota</taxon>
        <taxon>Pezizomycotina</taxon>
        <taxon>Dothideomycetes</taxon>
        <taxon>Dothideomycetes incertae sedis</taxon>
        <taxon>Botryosphaeriales</taxon>
        <taxon>Phyllostictaceae</taxon>
        <taxon>Phyllosticta</taxon>
    </lineage>
</organism>
<evidence type="ECO:0000313" key="2">
    <source>
        <dbReference type="EMBL" id="KAK8246986.1"/>
    </source>
</evidence>
<comment type="caution">
    <text evidence="2">The sequence shown here is derived from an EMBL/GenBank/DDBJ whole genome shotgun (WGS) entry which is preliminary data.</text>
</comment>
<evidence type="ECO:0000313" key="3">
    <source>
        <dbReference type="Proteomes" id="UP001492380"/>
    </source>
</evidence>